<evidence type="ECO:0000256" key="1">
    <source>
        <dbReference type="SAM" id="SignalP"/>
    </source>
</evidence>
<proteinExistence type="predicted"/>
<keyword evidence="1" id="KW-0732">Signal</keyword>
<accession>A0A2M4B5A9</accession>
<dbReference type="EMBL" id="GGFK01014918">
    <property type="protein sequence ID" value="MBW48239.1"/>
    <property type="molecule type" value="Transcribed_RNA"/>
</dbReference>
<feature type="chain" id="PRO_5014960523" evidence="1">
    <location>
        <begin position="18"/>
        <end position="74"/>
    </location>
</feature>
<protein>
    <submittedName>
        <fullName evidence="2">Putative secreted protein</fullName>
    </submittedName>
</protein>
<feature type="signal peptide" evidence="1">
    <location>
        <begin position="1"/>
        <end position="17"/>
    </location>
</feature>
<reference evidence="2" key="1">
    <citation type="submission" date="2018-01" db="EMBL/GenBank/DDBJ databases">
        <title>An insight into the sialome of Amazonian anophelines.</title>
        <authorList>
            <person name="Ribeiro J.M."/>
            <person name="Scarpassa V."/>
            <person name="Calvo E."/>
        </authorList>
    </citation>
    <scope>NUCLEOTIDE SEQUENCE</scope>
    <source>
        <tissue evidence="2">Salivary glands</tissue>
    </source>
</reference>
<evidence type="ECO:0000313" key="2">
    <source>
        <dbReference type="EMBL" id="MBW48239.1"/>
    </source>
</evidence>
<dbReference type="AlphaFoldDB" id="A0A2M4B5A9"/>
<sequence length="74" mass="8277">MVPCEVGVLSLLFFCAARDEVSPRKTPKHACGVMVRVPLANWSTANMQVRTRAMTRPRGRPDALDDDVGYIVRF</sequence>
<name>A0A2M4B5A9_9DIPT</name>
<organism evidence="2">
    <name type="scientific">Anopheles triannulatus</name>
    <dbReference type="NCBI Taxonomy" id="58253"/>
    <lineage>
        <taxon>Eukaryota</taxon>
        <taxon>Metazoa</taxon>
        <taxon>Ecdysozoa</taxon>
        <taxon>Arthropoda</taxon>
        <taxon>Hexapoda</taxon>
        <taxon>Insecta</taxon>
        <taxon>Pterygota</taxon>
        <taxon>Neoptera</taxon>
        <taxon>Endopterygota</taxon>
        <taxon>Diptera</taxon>
        <taxon>Nematocera</taxon>
        <taxon>Culicoidea</taxon>
        <taxon>Culicidae</taxon>
        <taxon>Anophelinae</taxon>
        <taxon>Anopheles</taxon>
    </lineage>
</organism>